<feature type="domain" description="Conserved oligomeric complex COG6 N-terminal" evidence="1">
    <location>
        <begin position="5"/>
        <end position="74"/>
    </location>
</feature>
<proteinExistence type="predicted"/>
<dbReference type="KEGG" id="clf:GJQ69_04520"/>
<gene>
    <name evidence="2" type="ORF">GJQ69_04520</name>
    <name evidence="3" type="ORF">GKP14_00055</name>
</gene>
<accession>A0A859DQE4</accession>
<dbReference type="RefSeq" id="WP_086035869.1">
    <property type="nucleotide sequence ID" value="NZ_CP046051.1"/>
</dbReference>
<dbReference type="Proteomes" id="UP000501316">
    <property type="component" value="Chromosome"/>
</dbReference>
<dbReference type="Pfam" id="PF06419">
    <property type="entry name" value="COG6_N"/>
    <property type="match status" value="1"/>
</dbReference>
<evidence type="ECO:0000313" key="4">
    <source>
        <dbReference type="Proteomes" id="UP000501316"/>
    </source>
</evidence>
<evidence type="ECO:0000313" key="3">
    <source>
        <dbReference type="EMBL" id="QKO29560.1"/>
    </source>
</evidence>
<dbReference type="Gene3D" id="3.90.20.10">
    <property type="match status" value="1"/>
</dbReference>
<dbReference type="EMBL" id="CP046051">
    <property type="protein sequence ID" value="QKN23804.1"/>
    <property type="molecule type" value="Genomic_DNA"/>
</dbReference>
<dbReference type="Proteomes" id="UP000509623">
    <property type="component" value="Chromosome"/>
</dbReference>
<evidence type="ECO:0000259" key="1">
    <source>
        <dbReference type="Pfam" id="PF06419"/>
    </source>
</evidence>
<organism evidence="2 4">
    <name type="scientific">Caproicibacterium lactatifermentans</name>
    <dbReference type="NCBI Taxonomy" id="2666138"/>
    <lineage>
        <taxon>Bacteria</taxon>
        <taxon>Bacillati</taxon>
        <taxon>Bacillota</taxon>
        <taxon>Clostridia</taxon>
        <taxon>Eubacteriales</taxon>
        <taxon>Oscillospiraceae</taxon>
        <taxon>Caproicibacterium</taxon>
    </lineage>
</organism>
<dbReference type="EMBL" id="CP046161">
    <property type="protein sequence ID" value="QKO29560.1"/>
    <property type="molecule type" value="Genomic_DNA"/>
</dbReference>
<sequence>MTDEEMLAAIQQMLDQQFGQVNTRLDNMDTRLDSMDAKISDMQTDIADIKQDAAITRSAANTLLDWAEKAQVEVKIPLYRKEAE</sequence>
<name>A0A859DQE4_9FIRM</name>
<dbReference type="AlphaFoldDB" id="A0A859DQE4"/>
<reference evidence="3" key="3">
    <citation type="journal article" date="2022" name="Int. J. Syst. Evol. Microbiol.">
        <title>Caproicibacterium lactatifermentans sp. nov., isolated from pit clay used for the production of Chinese strong aroma-type liquor.</title>
        <authorList>
            <person name="Wang H."/>
            <person name="Gu Y."/>
            <person name="Zhao D."/>
            <person name="Qiao Z."/>
            <person name="Zheng J."/>
            <person name="Gao J."/>
            <person name="Ren C."/>
            <person name="Xu Y."/>
        </authorList>
    </citation>
    <scope>NUCLEOTIDE SEQUENCE</scope>
    <source>
        <strain evidence="3">JNU-WLY1368</strain>
    </source>
</reference>
<dbReference type="InterPro" id="IPR048368">
    <property type="entry name" value="COG6_N"/>
</dbReference>
<protein>
    <recommendedName>
        <fullName evidence="1">Conserved oligomeric complex COG6 N-terminal domain-containing protein</fullName>
    </recommendedName>
</protein>
<evidence type="ECO:0000313" key="2">
    <source>
        <dbReference type="EMBL" id="QKN23804.1"/>
    </source>
</evidence>
<reference evidence="3" key="2">
    <citation type="journal article" date="2021" name="Appl. Environ. Microbiol.">
        <title>Adaptability of a Caproate-Producing Bacterium Contributes to Its Dominance in an Anaerobic Fermentation System.</title>
        <authorList>
            <person name="Wang H."/>
            <person name="Gu Y."/>
            <person name="Zhou W."/>
            <person name="Zhao D."/>
            <person name="Qiao Z."/>
            <person name="Zheng J."/>
            <person name="Gao J."/>
            <person name="Chen X."/>
            <person name="Ren C."/>
            <person name="Xu Y."/>
        </authorList>
    </citation>
    <scope>NUCLEOTIDE SEQUENCE</scope>
    <source>
        <strain evidence="3">JNU-WLY1368</strain>
    </source>
</reference>
<evidence type="ECO:0000313" key="5">
    <source>
        <dbReference type="Proteomes" id="UP000509623"/>
    </source>
</evidence>
<keyword evidence="5" id="KW-1185">Reference proteome</keyword>
<reference evidence="4 5" key="1">
    <citation type="submission" date="2019-11" db="EMBL/GenBank/DDBJ databases">
        <authorList>
            <person name="Ren C."/>
            <person name="Wang H."/>
            <person name="Xu Y."/>
        </authorList>
    </citation>
    <scope>NUCLEOTIDE SEQUENCE [LARGE SCALE GENOMIC DNA]</scope>
    <source>
        <strain evidence="5">JNU-WLY1368</strain>
        <strain evidence="2 4">LBM 19010</strain>
    </source>
</reference>